<dbReference type="RefSeq" id="XP_065963117.1">
    <property type="nucleotide sequence ID" value="XM_066106179.1"/>
</dbReference>
<sequence length="136" mass="14183">MNGDGSVLEFDYSGNTTVDNNDFTNTDDFLDLDNGAEWAAYDESGQGNAELATIGQDDAGTVDEEDGVAGKTESASAAEPQTASSVDANEVSPQGQKRTIDEAGHGADAATNATDATTIQPALPDDEVVEDHVYHR</sequence>
<feature type="compositionally biased region" description="Low complexity" evidence="1">
    <location>
        <begin position="15"/>
        <end position="24"/>
    </location>
</feature>
<dbReference type="Proteomes" id="UP000245464">
    <property type="component" value="Chromosome 3"/>
</dbReference>
<dbReference type="AlphaFoldDB" id="A0A834RZE8"/>
<comment type="caution">
    <text evidence="2">The sequence shown here is derived from an EMBL/GenBank/DDBJ whole genome shotgun (WGS) entry which is preliminary data.</text>
</comment>
<feature type="region of interest" description="Disordered" evidence="1">
    <location>
        <begin position="1"/>
        <end position="24"/>
    </location>
</feature>
<accession>A0A834RZE8</accession>
<dbReference type="GeneID" id="6348504"/>
<proteinExistence type="predicted"/>
<gene>
    <name evidence="2" type="ORF">PtrM4_075330</name>
</gene>
<feature type="compositionally biased region" description="Polar residues" evidence="1">
    <location>
        <begin position="73"/>
        <end position="97"/>
    </location>
</feature>
<reference evidence="2 3" key="1">
    <citation type="journal article" date="2018" name="BMC Genomics">
        <title>Comparative genomics of the wheat fungal pathogen Pyrenophora tritici-repentis reveals chromosomal variations and genome plasticity.</title>
        <authorList>
            <person name="Moolhuijzen P."/>
            <person name="See P.T."/>
            <person name="Hane J.K."/>
            <person name="Shi G."/>
            <person name="Liu Z."/>
            <person name="Oliver R.P."/>
            <person name="Moffat C.S."/>
        </authorList>
    </citation>
    <scope>NUCLEOTIDE SEQUENCE [LARGE SCALE GENOMIC DNA]</scope>
    <source>
        <strain evidence="2">M4</strain>
    </source>
</reference>
<evidence type="ECO:0000313" key="2">
    <source>
        <dbReference type="EMBL" id="KAF7572628.1"/>
    </source>
</evidence>
<dbReference type="KEGG" id="ptrr:6348504"/>
<evidence type="ECO:0000313" key="3">
    <source>
        <dbReference type="Proteomes" id="UP000245464"/>
    </source>
</evidence>
<protein>
    <submittedName>
        <fullName evidence="2">Uncharacterized protein</fullName>
    </submittedName>
</protein>
<evidence type="ECO:0000256" key="1">
    <source>
        <dbReference type="SAM" id="MobiDB-lite"/>
    </source>
</evidence>
<feature type="compositionally biased region" description="Low complexity" evidence="1">
    <location>
        <begin position="107"/>
        <end position="118"/>
    </location>
</feature>
<feature type="region of interest" description="Disordered" evidence="1">
    <location>
        <begin position="41"/>
        <end position="136"/>
    </location>
</feature>
<organism evidence="2 3">
    <name type="scientific">Pyrenophora tritici-repentis</name>
    <dbReference type="NCBI Taxonomy" id="45151"/>
    <lineage>
        <taxon>Eukaryota</taxon>
        <taxon>Fungi</taxon>
        <taxon>Dikarya</taxon>
        <taxon>Ascomycota</taxon>
        <taxon>Pezizomycotina</taxon>
        <taxon>Dothideomycetes</taxon>
        <taxon>Pleosporomycetidae</taxon>
        <taxon>Pleosporales</taxon>
        <taxon>Pleosporineae</taxon>
        <taxon>Pleosporaceae</taxon>
        <taxon>Pyrenophora</taxon>
    </lineage>
</organism>
<dbReference type="EMBL" id="NQIK02000003">
    <property type="protein sequence ID" value="KAF7572628.1"/>
    <property type="molecule type" value="Genomic_DNA"/>
</dbReference>
<name>A0A834RZE8_9PLEO</name>